<gene>
    <name evidence="1" type="ORF">NCTC12971_02386</name>
</gene>
<proteinExistence type="predicted"/>
<organism evidence="1 2">
    <name type="scientific">Serratia rubidaea</name>
    <name type="common">Serratia marinorubra</name>
    <dbReference type="NCBI Taxonomy" id="61652"/>
    <lineage>
        <taxon>Bacteria</taxon>
        <taxon>Pseudomonadati</taxon>
        <taxon>Pseudomonadota</taxon>
        <taxon>Gammaproteobacteria</taxon>
        <taxon>Enterobacterales</taxon>
        <taxon>Yersiniaceae</taxon>
        <taxon>Serratia</taxon>
    </lineage>
</organism>
<dbReference type="GO" id="GO:0016301">
    <property type="term" value="F:kinase activity"/>
    <property type="evidence" value="ECO:0007669"/>
    <property type="project" value="UniProtKB-KW"/>
</dbReference>
<dbReference type="EMBL" id="LR590463">
    <property type="protein sequence ID" value="VTP61947.1"/>
    <property type="molecule type" value="Genomic_DNA"/>
</dbReference>
<dbReference type="Proteomes" id="UP000307968">
    <property type="component" value="Chromosome"/>
</dbReference>
<sequence length="66" mass="7697">MLPLYPELPPQIYDGYQSVWPLPTNFIERQPLYQLYYLLNRSNLFGGQHLVAAQQAIDALQHPQRA</sequence>
<dbReference type="Gene3D" id="3.90.1200.10">
    <property type="match status" value="1"/>
</dbReference>
<protein>
    <submittedName>
        <fullName evidence="1">Fructosamine-3-kinase</fullName>
    </submittedName>
</protein>
<evidence type="ECO:0000313" key="1">
    <source>
        <dbReference type="EMBL" id="VTP61947.1"/>
    </source>
</evidence>
<evidence type="ECO:0000313" key="2">
    <source>
        <dbReference type="Proteomes" id="UP000307968"/>
    </source>
</evidence>
<keyword evidence="1" id="KW-0808">Transferase</keyword>
<name>A0A4U9HDX0_SERRU</name>
<accession>A0A4U9HDX0</accession>
<dbReference type="Pfam" id="PF03881">
    <property type="entry name" value="Fructosamin_kin"/>
    <property type="match status" value="1"/>
</dbReference>
<dbReference type="AlphaFoldDB" id="A0A4U9HDX0"/>
<reference evidence="1 2" key="1">
    <citation type="submission" date="2019-05" db="EMBL/GenBank/DDBJ databases">
        <authorList>
            <consortium name="Pathogen Informatics"/>
        </authorList>
    </citation>
    <scope>NUCLEOTIDE SEQUENCE [LARGE SCALE GENOMIC DNA]</scope>
    <source>
        <strain evidence="1 2">NCTC12971</strain>
    </source>
</reference>
<dbReference type="InterPro" id="IPR016477">
    <property type="entry name" value="Fructo-/Ketosamine-3-kinase"/>
</dbReference>
<keyword evidence="1" id="KW-0418">Kinase</keyword>